<accession>A0A1L0CUD1</accession>
<evidence type="ECO:0000313" key="4">
    <source>
        <dbReference type="Proteomes" id="UP000182334"/>
    </source>
</evidence>
<dbReference type="AlphaFoldDB" id="A0A1L0CUD1"/>
<feature type="transmembrane region" description="Helical" evidence="2">
    <location>
        <begin position="40"/>
        <end position="58"/>
    </location>
</feature>
<reference evidence="3 4" key="1">
    <citation type="submission" date="2016-10" db="EMBL/GenBank/DDBJ databases">
        <authorList>
            <person name="de Groot N.N."/>
        </authorList>
    </citation>
    <scope>NUCLEOTIDE SEQUENCE [LARGE SCALE GENOMIC DNA]</scope>
    <source>
        <strain evidence="3 4">CBS 141442</strain>
    </source>
</reference>
<dbReference type="EMBL" id="LT635756">
    <property type="protein sequence ID" value="SGZ47201.1"/>
    <property type="molecule type" value="Genomic_DNA"/>
</dbReference>
<feature type="compositionally biased region" description="Basic and acidic residues" evidence="1">
    <location>
        <begin position="229"/>
        <end position="256"/>
    </location>
</feature>
<protein>
    <submittedName>
        <fullName evidence="3">CIC11C00000003216</fullName>
    </submittedName>
</protein>
<evidence type="ECO:0000256" key="1">
    <source>
        <dbReference type="SAM" id="MobiDB-lite"/>
    </source>
</evidence>
<evidence type="ECO:0000313" key="3">
    <source>
        <dbReference type="EMBL" id="SGZ47201.1"/>
    </source>
</evidence>
<name>A0A1L0CUD1_9ASCO</name>
<keyword evidence="2" id="KW-1133">Transmembrane helix</keyword>
<keyword evidence="2" id="KW-0812">Transmembrane</keyword>
<sequence>MQGSYKNNGLPRPYYMKPNKRGSAYDSASRLLFLTNSRKLLGYLVMLALFGLCMFMVAQELKPRPDVLYEIMDPQEVKEPKNNGDVGNLVVSDKKDKNFEQPQVANNKAQNSRGEYGHGVMEAPKGGMVNEGPVVGADEGLVVDGKTKKKSSGVEVLVANDAAAPGAPVVQGNGVKATREGDKKAADPQNPDLRKLNEKNHNLNNVAIKGADLEDSNPKLGDANINGVVEDRMHKKVDAKGKIDDDAEKKDVGGEPKKRKTTDDSNVDEESKKNADDKPKKNIADGNQDEIVKKLAKDVVPLKKEIPFNEDEIDAVVKKGLKQDAVKKDLDDEDDAAQ</sequence>
<feature type="compositionally biased region" description="Basic and acidic residues" evidence="1">
    <location>
        <begin position="269"/>
        <end position="283"/>
    </location>
</feature>
<keyword evidence="2" id="KW-0472">Membrane</keyword>
<dbReference type="Proteomes" id="UP000182334">
    <property type="component" value="Chromosome I"/>
</dbReference>
<feature type="region of interest" description="Disordered" evidence="1">
    <location>
        <begin position="169"/>
        <end position="338"/>
    </location>
</feature>
<organism evidence="3 4">
    <name type="scientific">Sungouiella intermedia</name>
    <dbReference type="NCBI Taxonomy" id="45354"/>
    <lineage>
        <taxon>Eukaryota</taxon>
        <taxon>Fungi</taxon>
        <taxon>Dikarya</taxon>
        <taxon>Ascomycota</taxon>
        <taxon>Saccharomycotina</taxon>
        <taxon>Pichiomycetes</taxon>
        <taxon>Metschnikowiaceae</taxon>
        <taxon>Sungouiella</taxon>
    </lineage>
</organism>
<proteinExistence type="predicted"/>
<feature type="compositionally biased region" description="Basic and acidic residues" evidence="1">
    <location>
        <begin position="290"/>
        <end position="307"/>
    </location>
</feature>
<keyword evidence="4" id="KW-1185">Reference proteome</keyword>
<gene>
    <name evidence="3" type="ORF">SAMEA4029010_CIC11G00000003216</name>
</gene>
<evidence type="ECO:0000256" key="2">
    <source>
        <dbReference type="SAM" id="Phobius"/>
    </source>
</evidence>
<dbReference type="OrthoDB" id="3997851at2759"/>
<feature type="compositionally biased region" description="Basic and acidic residues" evidence="1">
    <location>
        <begin position="177"/>
        <end position="201"/>
    </location>
</feature>
<feature type="compositionally biased region" description="Basic and acidic residues" evidence="1">
    <location>
        <begin position="315"/>
        <end position="330"/>
    </location>
</feature>